<accession>A0AAD5EEM2</accession>
<dbReference type="AlphaFoldDB" id="A0AAD5EEM2"/>
<dbReference type="InterPro" id="IPR051276">
    <property type="entry name" value="Saccharopine_DH-like_oxidrdct"/>
</dbReference>
<keyword evidence="5" id="KW-1185">Reference proteome</keyword>
<dbReference type="GO" id="GO:0005811">
    <property type="term" value="C:lipid droplet"/>
    <property type="evidence" value="ECO:0007669"/>
    <property type="project" value="TreeGrafter"/>
</dbReference>
<dbReference type="Proteomes" id="UP001206595">
    <property type="component" value="Unassembled WGS sequence"/>
</dbReference>
<keyword evidence="2" id="KW-1133">Transmembrane helix</keyword>
<evidence type="ECO:0000259" key="3">
    <source>
        <dbReference type="Pfam" id="PF03435"/>
    </source>
</evidence>
<keyword evidence="2" id="KW-0472">Membrane</keyword>
<evidence type="ECO:0000313" key="4">
    <source>
        <dbReference type="EMBL" id="KAI8580870.1"/>
    </source>
</evidence>
<dbReference type="GeneID" id="75913357"/>
<dbReference type="PANTHER" id="PTHR12286:SF5">
    <property type="entry name" value="SACCHAROPINE DEHYDROGENASE-LIKE OXIDOREDUCTASE"/>
    <property type="match status" value="1"/>
</dbReference>
<name>A0AAD5EEM2_UMBRA</name>
<evidence type="ECO:0000313" key="5">
    <source>
        <dbReference type="Proteomes" id="UP001206595"/>
    </source>
</evidence>
<evidence type="ECO:0000256" key="2">
    <source>
        <dbReference type="SAM" id="Phobius"/>
    </source>
</evidence>
<dbReference type="InterPro" id="IPR005097">
    <property type="entry name" value="Sacchrp_dh_NADP-bd"/>
</dbReference>
<proteinExistence type="inferred from homology"/>
<gene>
    <name evidence="4" type="ORF">K450DRAFT_234970</name>
</gene>
<sequence>MVLTRSKSSLSQQQSTDRVNITVFGATGFTGKFIVQEIFRLQHEHKIPKAFKWAIAGRTKERLDSIAEALAAKYPKTTMPQVVIADVSNRESIDVMARTSQVIINAVGPFRFLGEYVVRSCVENFCDYVDITGEPEFIERMQRTYHDQAVKSGVTIVHACGFDSIPTDLGVLWTKNLYVEENQLPTQMEMFFKLKTGPSGLRGNYATYESAGKPIGEKCAEFHGKFHKWYNWDDELQAYVVPFVFADPSVVKLSQRLFLTGYGVTPSASKQALPPTVQFAAYTILPSLLVVILYYMVLIIFGSLSSTPWGRTLLLKYPEFFSYGLFSRNGPTDQQLQETSFEVTLRAKGYSSKAPPAPGAQPNVDITTKVHGPEPGYVATPRMVVQAALALLEGKQKRDVPVGVLTPSVAFWQTDLIDRLQQVGIQFEQI</sequence>
<dbReference type="PANTHER" id="PTHR12286">
    <property type="entry name" value="SACCHAROPINE DEHYDROGENASE-LIKE OXIDOREDUCTASE"/>
    <property type="match status" value="1"/>
</dbReference>
<feature type="transmembrane region" description="Helical" evidence="2">
    <location>
        <begin position="279"/>
        <end position="301"/>
    </location>
</feature>
<reference evidence="4" key="2">
    <citation type="journal article" date="2022" name="Proc. Natl. Acad. Sci. U.S.A.">
        <title>Diploid-dominant life cycles characterize the early evolution of Fungi.</title>
        <authorList>
            <person name="Amses K.R."/>
            <person name="Simmons D.R."/>
            <person name="Longcore J.E."/>
            <person name="Mondo S.J."/>
            <person name="Seto K."/>
            <person name="Jeronimo G.H."/>
            <person name="Bonds A.E."/>
            <person name="Quandt C.A."/>
            <person name="Davis W.J."/>
            <person name="Chang Y."/>
            <person name="Federici B.A."/>
            <person name="Kuo A."/>
            <person name="LaButti K."/>
            <person name="Pangilinan J."/>
            <person name="Andreopoulos W."/>
            <person name="Tritt A."/>
            <person name="Riley R."/>
            <person name="Hundley H."/>
            <person name="Johnson J."/>
            <person name="Lipzen A."/>
            <person name="Barry K."/>
            <person name="Lang B.F."/>
            <person name="Cuomo C.A."/>
            <person name="Buchler N.E."/>
            <person name="Grigoriev I.V."/>
            <person name="Spatafora J.W."/>
            <person name="Stajich J.E."/>
            <person name="James T.Y."/>
        </authorList>
    </citation>
    <scope>NUCLEOTIDE SEQUENCE</scope>
    <source>
        <strain evidence="4">AG</strain>
    </source>
</reference>
<dbReference type="InterPro" id="IPR036291">
    <property type="entry name" value="NAD(P)-bd_dom_sf"/>
</dbReference>
<protein>
    <recommendedName>
        <fullName evidence="3">Saccharopine dehydrogenase NADP binding domain-containing protein</fullName>
    </recommendedName>
</protein>
<reference evidence="4" key="1">
    <citation type="submission" date="2021-06" db="EMBL/GenBank/DDBJ databases">
        <authorList>
            <consortium name="DOE Joint Genome Institute"/>
            <person name="Mondo S.J."/>
            <person name="Amses K.R."/>
            <person name="Simmons D.R."/>
            <person name="Longcore J.E."/>
            <person name="Seto K."/>
            <person name="Alves G.H."/>
            <person name="Bonds A.E."/>
            <person name="Quandt C.A."/>
            <person name="Davis W.J."/>
            <person name="Chang Y."/>
            <person name="Letcher P.M."/>
            <person name="Powell M.J."/>
            <person name="Kuo A."/>
            <person name="Labutti K."/>
            <person name="Pangilinan J."/>
            <person name="Andreopoulos W."/>
            <person name="Tritt A."/>
            <person name="Riley R."/>
            <person name="Hundley H."/>
            <person name="Johnson J."/>
            <person name="Lipzen A."/>
            <person name="Barry K."/>
            <person name="Berbee M.L."/>
            <person name="Buchler N.E."/>
            <person name="Grigoriev I.V."/>
            <person name="Spatafora J.W."/>
            <person name="Stajich J.E."/>
            <person name="James T.Y."/>
        </authorList>
    </citation>
    <scope>NUCLEOTIDE SEQUENCE</scope>
    <source>
        <strain evidence="4">AG</strain>
    </source>
</reference>
<feature type="domain" description="Saccharopine dehydrogenase NADP binding" evidence="3">
    <location>
        <begin position="21"/>
        <end position="157"/>
    </location>
</feature>
<evidence type="ECO:0000256" key="1">
    <source>
        <dbReference type="ARBA" id="ARBA00038048"/>
    </source>
</evidence>
<dbReference type="SUPFAM" id="SSF51735">
    <property type="entry name" value="NAD(P)-binding Rossmann-fold domains"/>
    <property type="match status" value="1"/>
</dbReference>
<dbReference type="Gene3D" id="3.40.50.720">
    <property type="entry name" value="NAD(P)-binding Rossmann-like Domain"/>
    <property type="match status" value="1"/>
</dbReference>
<dbReference type="GO" id="GO:0005886">
    <property type="term" value="C:plasma membrane"/>
    <property type="evidence" value="ECO:0007669"/>
    <property type="project" value="TreeGrafter"/>
</dbReference>
<dbReference type="GO" id="GO:0009247">
    <property type="term" value="P:glycolipid biosynthetic process"/>
    <property type="evidence" value="ECO:0007669"/>
    <property type="project" value="TreeGrafter"/>
</dbReference>
<comment type="caution">
    <text evidence="4">The sequence shown here is derived from an EMBL/GenBank/DDBJ whole genome shotgun (WGS) entry which is preliminary data.</text>
</comment>
<dbReference type="EMBL" id="MU620909">
    <property type="protein sequence ID" value="KAI8580870.1"/>
    <property type="molecule type" value="Genomic_DNA"/>
</dbReference>
<dbReference type="GO" id="GO:0005739">
    <property type="term" value="C:mitochondrion"/>
    <property type="evidence" value="ECO:0007669"/>
    <property type="project" value="TreeGrafter"/>
</dbReference>
<organism evidence="4 5">
    <name type="scientific">Umbelopsis ramanniana AG</name>
    <dbReference type="NCBI Taxonomy" id="1314678"/>
    <lineage>
        <taxon>Eukaryota</taxon>
        <taxon>Fungi</taxon>
        <taxon>Fungi incertae sedis</taxon>
        <taxon>Mucoromycota</taxon>
        <taxon>Mucoromycotina</taxon>
        <taxon>Umbelopsidomycetes</taxon>
        <taxon>Umbelopsidales</taxon>
        <taxon>Umbelopsidaceae</taxon>
        <taxon>Umbelopsis</taxon>
    </lineage>
</organism>
<keyword evidence="2" id="KW-0812">Transmembrane</keyword>
<dbReference type="FunFam" id="3.40.50.720:FF:000178">
    <property type="entry name" value="Saccharopine dehydrogenase-like oxidoreductase"/>
    <property type="match status" value="1"/>
</dbReference>
<dbReference type="RefSeq" id="XP_051445874.1">
    <property type="nucleotide sequence ID" value="XM_051588012.1"/>
</dbReference>
<dbReference type="Pfam" id="PF03435">
    <property type="entry name" value="Sacchrp_dh_NADP"/>
    <property type="match status" value="1"/>
</dbReference>
<comment type="similarity">
    <text evidence="1">Belongs to the saccharopine dehydrogenase family.</text>
</comment>